<comment type="caution">
    <text evidence="1">The sequence shown here is derived from an EMBL/GenBank/DDBJ whole genome shotgun (WGS) entry which is preliminary data.</text>
</comment>
<gene>
    <name evidence="1" type="ORF">ABVK25_005987</name>
</gene>
<accession>A0ABR4B741</accession>
<reference evidence="1 2" key="1">
    <citation type="submission" date="2024-09" db="EMBL/GenBank/DDBJ databases">
        <title>Rethinking Asexuality: The Enigmatic Case of Functional Sexual Genes in Lepraria (Stereocaulaceae).</title>
        <authorList>
            <person name="Doellman M."/>
            <person name="Sun Y."/>
            <person name="Barcenas-Pena A."/>
            <person name="Lumbsch H.T."/>
            <person name="Grewe F."/>
        </authorList>
    </citation>
    <scope>NUCLEOTIDE SEQUENCE [LARGE SCALE GENOMIC DNA]</scope>
    <source>
        <strain evidence="1 2">Grewe 0041</strain>
    </source>
</reference>
<evidence type="ECO:0000313" key="2">
    <source>
        <dbReference type="Proteomes" id="UP001590951"/>
    </source>
</evidence>
<sequence>MPAALSKGSNSGTKARLFIEHLIALNHYTKNLAIAINKDPPLKTYEDIARACHGNVHNYSISQPELNARGWAQARVQLIVDYTIEHIRHKEAVFEFLGQLCKFTNLELQWIRNEATRRRYDQGGPQSPRNAAGGPAVPKCLCAWYMEKKQHCWTPACARTGANKLLGRA</sequence>
<keyword evidence="2" id="KW-1185">Reference proteome</keyword>
<name>A0ABR4B741_9LECA</name>
<proteinExistence type="predicted"/>
<evidence type="ECO:0000313" key="1">
    <source>
        <dbReference type="EMBL" id="KAL2053683.1"/>
    </source>
</evidence>
<dbReference type="EMBL" id="JBHFEH010000019">
    <property type="protein sequence ID" value="KAL2053683.1"/>
    <property type="molecule type" value="Genomic_DNA"/>
</dbReference>
<organism evidence="1 2">
    <name type="scientific">Lepraria finkii</name>
    <dbReference type="NCBI Taxonomy" id="1340010"/>
    <lineage>
        <taxon>Eukaryota</taxon>
        <taxon>Fungi</taxon>
        <taxon>Dikarya</taxon>
        <taxon>Ascomycota</taxon>
        <taxon>Pezizomycotina</taxon>
        <taxon>Lecanoromycetes</taxon>
        <taxon>OSLEUM clade</taxon>
        <taxon>Lecanoromycetidae</taxon>
        <taxon>Lecanorales</taxon>
        <taxon>Lecanorineae</taxon>
        <taxon>Stereocaulaceae</taxon>
        <taxon>Lepraria</taxon>
    </lineage>
</organism>
<protein>
    <submittedName>
        <fullName evidence="1">Uncharacterized protein</fullName>
    </submittedName>
</protein>
<dbReference type="Proteomes" id="UP001590951">
    <property type="component" value="Unassembled WGS sequence"/>
</dbReference>